<evidence type="ECO:0000313" key="2">
    <source>
        <dbReference type="EMBL" id="ATU83952.1"/>
    </source>
</evidence>
<dbReference type="EMBL" id="MF768985">
    <property type="protein sequence ID" value="ATU83952.1"/>
    <property type="molecule type" value="Genomic_DNA"/>
</dbReference>
<reference evidence="2" key="1">
    <citation type="journal article" date="2018" name="Aquaculture">
        <title>Complete genome sequence of a white spot syndrome virus associated with a disease incursion in Australia.</title>
        <authorList>
            <person name="Oakey J."/>
            <person name="Smith C.S."/>
        </authorList>
    </citation>
    <scope>NUCLEOTIDE SEQUENCE [LARGE SCALE GENOMIC DNA]</scope>
    <source>
        <strain evidence="2">WSSV-AU</strain>
    </source>
</reference>
<name>A0A2D3I6F5_9VIRU</name>
<protein>
    <submittedName>
        <fullName evidence="2">ORF155</fullName>
    </submittedName>
</protein>
<dbReference type="Proteomes" id="UP000267516">
    <property type="component" value="Segment"/>
</dbReference>
<feature type="transmembrane region" description="Helical" evidence="1">
    <location>
        <begin position="6"/>
        <end position="25"/>
    </location>
</feature>
<keyword evidence="1" id="KW-1133">Transmembrane helix</keyword>
<keyword evidence="1" id="KW-0472">Membrane</keyword>
<sequence>MDKKIWIWMTHLVLLILSLSLSPVYHHLTPYLSLTPSHLYLPPPHLTHHLYIPPPPYSLAPVSTPCSCRANP</sequence>
<evidence type="ECO:0000256" key="1">
    <source>
        <dbReference type="SAM" id="Phobius"/>
    </source>
</evidence>
<keyword evidence="1" id="KW-0812">Transmembrane</keyword>
<organism evidence="2">
    <name type="scientific">White spot syndrome virus</name>
    <dbReference type="NCBI Taxonomy" id="342409"/>
    <lineage>
        <taxon>Viruses</taxon>
        <taxon>Viruses incertae sedis</taxon>
        <taxon>Naldaviricetes</taxon>
        <taxon>Nimaviridae</taxon>
        <taxon>Whispovirus</taxon>
    </lineage>
</organism>
<proteinExistence type="predicted"/>
<accession>A0A2D3I6F5</accession>